<name>A0AAD1XEY1_EUPCR</name>
<keyword evidence="1" id="KW-0547">Nucleotide-binding</keyword>
<dbReference type="Gene3D" id="3.40.50.300">
    <property type="entry name" value="P-loop containing nucleotide triphosphate hydrolases"/>
    <property type="match status" value="1"/>
</dbReference>
<evidence type="ECO:0000313" key="4">
    <source>
        <dbReference type="EMBL" id="CAI2369508.1"/>
    </source>
</evidence>
<dbReference type="Gene3D" id="3.30.300.20">
    <property type="match status" value="1"/>
</dbReference>
<dbReference type="InterPro" id="IPR005662">
    <property type="entry name" value="GTPase_Era-like"/>
</dbReference>
<dbReference type="Pfam" id="PF01926">
    <property type="entry name" value="MMR_HSR1"/>
    <property type="match status" value="1"/>
</dbReference>
<dbReference type="InterPro" id="IPR015946">
    <property type="entry name" value="KH_dom-like_a/b"/>
</dbReference>
<dbReference type="AlphaFoldDB" id="A0AAD1XEY1"/>
<dbReference type="PANTHER" id="PTHR42698">
    <property type="entry name" value="GTPASE ERA"/>
    <property type="match status" value="1"/>
</dbReference>
<organism evidence="4 5">
    <name type="scientific">Euplotes crassus</name>
    <dbReference type="NCBI Taxonomy" id="5936"/>
    <lineage>
        <taxon>Eukaryota</taxon>
        <taxon>Sar</taxon>
        <taxon>Alveolata</taxon>
        <taxon>Ciliophora</taxon>
        <taxon>Intramacronucleata</taxon>
        <taxon>Spirotrichea</taxon>
        <taxon>Hypotrichia</taxon>
        <taxon>Euplotida</taxon>
        <taxon>Euplotidae</taxon>
        <taxon>Moneuplotes</taxon>
    </lineage>
</organism>
<keyword evidence="2" id="KW-0342">GTP-binding</keyword>
<dbReference type="PANTHER" id="PTHR42698:SF1">
    <property type="entry name" value="GTPASE ERA, MITOCHONDRIAL"/>
    <property type="match status" value="1"/>
</dbReference>
<protein>
    <recommendedName>
        <fullName evidence="3">G domain-containing protein</fullName>
    </recommendedName>
</protein>
<dbReference type="CDD" id="cd22534">
    <property type="entry name" value="KH-II_Era"/>
    <property type="match status" value="1"/>
</dbReference>
<dbReference type="GO" id="GO:0000028">
    <property type="term" value="P:ribosomal small subunit assembly"/>
    <property type="evidence" value="ECO:0007669"/>
    <property type="project" value="TreeGrafter"/>
</dbReference>
<dbReference type="InterPro" id="IPR006073">
    <property type="entry name" value="GTP-bd"/>
</dbReference>
<dbReference type="GO" id="GO:0019843">
    <property type="term" value="F:rRNA binding"/>
    <property type="evidence" value="ECO:0007669"/>
    <property type="project" value="TreeGrafter"/>
</dbReference>
<dbReference type="GO" id="GO:0043024">
    <property type="term" value="F:ribosomal small subunit binding"/>
    <property type="evidence" value="ECO:0007669"/>
    <property type="project" value="TreeGrafter"/>
</dbReference>
<comment type="caution">
    <text evidence="4">The sequence shown here is derived from an EMBL/GenBank/DDBJ whole genome shotgun (WGS) entry which is preliminary data.</text>
</comment>
<sequence length="443" mass="50589">MIAKHSLLKSIFATKSFSQTNKALKYATTEHRESRVITQKKLTKLNRFKDDHINSQVNHPLAKRKPISAFSKQHPSNIDDKDTYAISYKRPVKPLAPRYTIPVEAVNNLHIPFDSPTGSRFCETICVGPPNAGKSTIINSFVGSDLSAVSDKTGTTDEIRDFYFTKGITQVRLRDTPGVITANRLPKSSHLETKCWEAIPEADLTVFIVDSVKSMDNTVKKAVHRLSQMRVDLKQKELLHRMESKDFEFSSVDDSHYESDEPRIAPVNSILVMNKVDLVSNRRRFNYIKQELQDIGNFDYVFHLSALTGYGMEELSEYIVSQATRRDWKAHPEVKSDQTEIDIVQEVMKQAVYKSYFYEVPYQIGVDCIGWVPKTNGELLVDYKLHVPKNSVKKIVIGRKGRIIKGLRQEVEAELSKHYQKPVQVCIQVVLERNYAIPSIVSR</sequence>
<dbReference type="SUPFAM" id="SSF54814">
    <property type="entry name" value="Prokaryotic type KH domain (KH-domain type II)"/>
    <property type="match status" value="1"/>
</dbReference>
<evidence type="ECO:0000259" key="3">
    <source>
        <dbReference type="Pfam" id="PF01926"/>
    </source>
</evidence>
<feature type="domain" description="G" evidence="3">
    <location>
        <begin position="125"/>
        <end position="223"/>
    </location>
</feature>
<dbReference type="SUPFAM" id="SSF52540">
    <property type="entry name" value="P-loop containing nucleoside triphosphate hydrolases"/>
    <property type="match status" value="1"/>
</dbReference>
<gene>
    <name evidence="4" type="ORF">ECRASSUSDP1_LOCUS10809</name>
</gene>
<reference evidence="4" key="1">
    <citation type="submission" date="2023-07" db="EMBL/GenBank/DDBJ databases">
        <authorList>
            <consortium name="AG Swart"/>
            <person name="Singh M."/>
            <person name="Singh A."/>
            <person name="Seah K."/>
            <person name="Emmerich C."/>
        </authorList>
    </citation>
    <scope>NUCLEOTIDE SEQUENCE</scope>
    <source>
        <strain evidence="4">DP1</strain>
    </source>
</reference>
<dbReference type="GO" id="GO:0005525">
    <property type="term" value="F:GTP binding"/>
    <property type="evidence" value="ECO:0007669"/>
    <property type="project" value="UniProtKB-KW"/>
</dbReference>
<keyword evidence="5" id="KW-1185">Reference proteome</keyword>
<evidence type="ECO:0000313" key="5">
    <source>
        <dbReference type="Proteomes" id="UP001295684"/>
    </source>
</evidence>
<dbReference type="InterPro" id="IPR027417">
    <property type="entry name" value="P-loop_NTPase"/>
</dbReference>
<evidence type="ECO:0000256" key="1">
    <source>
        <dbReference type="ARBA" id="ARBA00022741"/>
    </source>
</evidence>
<dbReference type="EMBL" id="CAMPGE010010660">
    <property type="protein sequence ID" value="CAI2369508.1"/>
    <property type="molecule type" value="Genomic_DNA"/>
</dbReference>
<dbReference type="InterPro" id="IPR009019">
    <property type="entry name" value="KH_sf_prok-type"/>
</dbReference>
<dbReference type="Proteomes" id="UP001295684">
    <property type="component" value="Unassembled WGS sequence"/>
</dbReference>
<proteinExistence type="predicted"/>
<evidence type="ECO:0000256" key="2">
    <source>
        <dbReference type="ARBA" id="ARBA00023134"/>
    </source>
</evidence>
<accession>A0AAD1XEY1</accession>